<evidence type="ECO:0008006" key="3">
    <source>
        <dbReference type="Google" id="ProtNLM"/>
    </source>
</evidence>
<evidence type="ECO:0000313" key="1">
    <source>
        <dbReference type="EMBL" id="OHA67790.1"/>
    </source>
</evidence>
<protein>
    <recommendedName>
        <fullName evidence="3">DUF5666 domain-containing protein</fullName>
    </recommendedName>
</protein>
<evidence type="ECO:0000313" key="2">
    <source>
        <dbReference type="Proteomes" id="UP000179258"/>
    </source>
</evidence>
<dbReference type="EMBL" id="MHTX01000033">
    <property type="protein sequence ID" value="OHA67790.1"/>
    <property type="molecule type" value="Genomic_DNA"/>
</dbReference>
<proteinExistence type="predicted"/>
<comment type="caution">
    <text evidence="1">The sequence shown here is derived from an EMBL/GenBank/DDBJ whole genome shotgun (WGS) entry which is preliminary data.</text>
</comment>
<gene>
    <name evidence="1" type="ORF">A3D59_03015</name>
</gene>
<dbReference type="AlphaFoldDB" id="A0A1G2R4K3"/>
<organism evidence="1 2">
    <name type="scientific">Candidatus Wildermuthbacteria bacterium RIFCSPHIGHO2_02_FULL_47_17</name>
    <dbReference type="NCBI Taxonomy" id="1802452"/>
    <lineage>
        <taxon>Bacteria</taxon>
        <taxon>Candidatus Wildermuthiibacteriota</taxon>
    </lineage>
</organism>
<dbReference type="Proteomes" id="UP000179258">
    <property type="component" value="Unassembled WGS sequence"/>
</dbReference>
<sequence length="146" mass="15516">MDNVQSKNLVFAATALILGLAVGFGVNQVIWQNKLAKTKQDVETRLAQLPSSPEALGNPMLANWQADAEGQIAEVSENEIVVKNDAGQTLRAAITSQTVIIKVNRRVDEEGAVLSFADLKIGQAVGLVVNLVDGKLVARAITAVLK</sequence>
<name>A0A1G2R4K3_9BACT</name>
<accession>A0A1G2R4K3</accession>
<reference evidence="1 2" key="1">
    <citation type="journal article" date="2016" name="Nat. Commun.">
        <title>Thousands of microbial genomes shed light on interconnected biogeochemical processes in an aquifer system.</title>
        <authorList>
            <person name="Anantharaman K."/>
            <person name="Brown C.T."/>
            <person name="Hug L.A."/>
            <person name="Sharon I."/>
            <person name="Castelle C.J."/>
            <person name="Probst A.J."/>
            <person name="Thomas B.C."/>
            <person name="Singh A."/>
            <person name="Wilkins M.J."/>
            <person name="Karaoz U."/>
            <person name="Brodie E.L."/>
            <person name="Williams K.H."/>
            <person name="Hubbard S.S."/>
            <person name="Banfield J.F."/>
        </authorList>
    </citation>
    <scope>NUCLEOTIDE SEQUENCE [LARGE SCALE GENOMIC DNA]</scope>
</reference>